<dbReference type="GO" id="GO:0043066">
    <property type="term" value="P:negative regulation of apoptotic process"/>
    <property type="evidence" value="ECO:0007669"/>
    <property type="project" value="TreeGrafter"/>
</dbReference>
<evidence type="ECO:0000256" key="9">
    <source>
        <dbReference type="ARBA" id="ARBA00022840"/>
    </source>
</evidence>
<evidence type="ECO:0000256" key="12">
    <source>
        <dbReference type="ARBA" id="ARBA00041798"/>
    </source>
</evidence>
<evidence type="ECO:0000256" key="10">
    <source>
        <dbReference type="ARBA" id="ARBA00023242"/>
    </source>
</evidence>
<dbReference type="InterPro" id="IPR016135">
    <property type="entry name" value="UBQ-conjugating_enzyme/RWD"/>
</dbReference>
<evidence type="ECO:0000256" key="11">
    <source>
        <dbReference type="ARBA" id="ARBA00039894"/>
    </source>
</evidence>
<keyword evidence="5" id="KW-0808">Transferase</keyword>
<evidence type="ECO:0000256" key="8">
    <source>
        <dbReference type="ARBA" id="ARBA00022786"/>
    </source>
</evidence>
<keyword evidence="10" id="KW-0539">Nucleus</keyword>
<keyword evidence="8" id="KW-0833">Ubl conjugation pathway</keyword>
<dbReference type="EMBL" id="JAULSN010000017">
    <property type="protein sequence ID" value="KAK3358355.1"/>
    <property type="molecule type" value="Genomic_DNA"/>
</dbReference>
<evidence type="ECO:0000256" key="6">
    <source>
        <dbReference type="ARBA" id="ARBA00022703"/>
    </source>
</evidence>
<keyword evidence="17" id="KW-1185">Reference proteome</keyword>
<protein>
    <recommendedName>
        <fullName evidence="11">Ubiquitin-conjugating enzyme E2 Z</fullName>
        <ecNumber evidence="3">2.3.2.23</ecNumber>
    </recommendedName>
    <alternativeName>
        <fullName evidence="12">E2 ubiquitin-conjugating enzyme Z</fullName>
    </alternativeName>
    <alternativeName>
        <fullName evidence="14">Ubiquitin carrier protein Z</fullName>
    </alternativeName>
    <alternativeName>
        <fullName evidence="13">Ubiquitin-protein ligase Z</fullName>
    </alternativeName>
</protein>
<evidence type="ECO:0000256" key="1">
    <source>
        <dbReference type="ARBA" id="ARBA00004123"/>
    </source>
</evidence>
<dbReference type="InterPro" id="IPR000608">
    <property type="entry name" value="UBC"/>
</dbReference>
<evidence type="ECO:0000256" key="5">
    <source>
        <dbReference type="ARBA" id="ARBA00022679"/>
    </source>
</evidence>
<dbReference type="PROSITE" id="PS50127">
    <property type="entry name" value="UBC_2"/>
    <property type="match status" value="1"/>
</dbReference>
<evidence type="ECO:0000256" key="14">
    <source>
        <dbReference type="ARBA" id="ARBA00042401"/>
    </source>
</evidence>
<organism evidence="16 17">
    <name type="scientific">Lasiosphaeria ovina</name>
    <dbReference type="NCBI Taxonomy" id="92902"/>
    <lineage>
        <taxon>Eukaryota</taxon>
        <taxon>Fungi</taxon>
        <taxon>Dikarya</taxon>
        <taxon>Ascomycota</taxon>
        <taxon>Pezizomycotina</taxon>
        <taxon>Sordariomycetes</taxon>
        <taxon>Sordariomycetidae</taxon>
        <taxon>Sordariales</taxon>
        <taxon>Lasiosphaeriaceae</taxon>
        <taxon>Lasiosphaeria</taxon>
    </lineage>
</organism>
<evidence type="ECO:0000313" key="17">
    <source>
        <dbReference type="Proteomes" id="UP001287356"/>
    </source>
</evidence>
<reference evidence="16" key="2">
    <citation type="submission" date="2023-06" db="EMBL/GenBank/DDBJ databases">
        <authorList>
            <consortium name="Lawrence Berkeley National Laboratory"/>
            <person name="Haridas S."/>
            <person name="Hensen N."/>
            <person name="Bonometti L."/>
            <person name="Westerberg I."/>
            <person name="Brannstrom I.O."/>
            <person name="Guillou S."/>
            <person name="Cros-Aarteil S."/>
            <person name="Calhoun S."/>
            <person name="Kuo A."/>
            <person name="Mondo S."/>
            <person name="Pangilinan J."/>
            <person name="Riley R."/>
            <person name="Labutti K."/>
            <person name="Andreopoulos B."/>
            <person name="Lipzen A."/>
            <person name="Chen C."/>
            <person name="Yanf M."/>
            <person name="Daum C."/>
            <person name="Ng V."/>
            <person name="Clum A."/>
            <person name="Steindorff A."/>
            <person name="Ohm R."/>
            <person name="Martin F."/>
            <person name="Silar P."/>
            <person name="Natvig D."/>
            <person name="Lalanne C."/>
            <person name="Gautier V."/>
            <person name="Ament-Velasquez S.L."/>
            <person name="Kruys A."/>
            <person name="Hutchinson M.I."/>
            <person name="Powell A.J."/>
            <person name="Barry K."/>
            <person name="Miller A.N."/>
            <person name="Grigoriev I.V."/>
            <person name="Debuchy R."/>
            <person name="Gladieux P."/>
            <person name="Thoren M.H."/>
            <person name="Johannesson H."/>
        </authorList>
    </citation>
    <scope>NUCLEOTIDE SEQUENCE</scope>
    <source>
        <strain evidence="16">CBS 958.72</strain>
    </source>
</reference>
<dbReference type="EC" id="2.3.2.23" evidence="3"/>
<dbReference type="PANTHER" id="PTHR46116:SF26">
    <property type="entry name" value="UBIQUITIN-CONJUGATING ENZYME E2 Z"/>
    <property type="match status" value="1"/>
</dbReference>
<evidence type="ECO:0000313" key="16">
    <source>
        <dbReference type="EMBL" id="KAK3358355.1"/>
    </source>
</evidence>
<dbReference type="GO" id="GO:0005524">
    <property type="term" value="F:ATP binding"/>
    <property type="evidence" value="ECO:0007669"/>
    <property type="project" value="UniProtKB-KW"/>
</dbReference>
<evidence type="ECO:0000259" key="15">
    <source>
        <dbReference type="PROSITE" id="PS50127"/>
    </source>
</evidence>
<dbReference type="GO" id="GO:0061631">
    <property type="term" value="F:ubiquitin conjugating enzyme activity"/>
    <property type="evidence" value="ECO:0007669"/>
    <property type="project" value="UniProtKB-EC"/>
</dbReference>
<keyword evidence="6" id="KW-0053">Apoptosis</keyword>
<name>A0AAE0JRK6_9PEZI</name>
<keyword evidence="9" id="KW-0067">ATP-binding</keyword>
<dbReference type="AlphaFoldDB" id="A0AAE0JRK6"/>
<dbReference type="SUPFAM" id="SSF54495">
    <property type="entry name" value="UBC-like"/>
    <property type="match status" value="1"/>
</dbReference>
<comment type="subcellular location">
    <subcellularLocation>
        <location evidence="2">Cytoplasm</location>
    </subcellularLocation>
    <subcellularLocation>
        <location evidence="1">Nucleus</location>
    </subcellularLocation>
</comment>
<dbReference type="GO" id="GO:0005634">
    <property type="term" value="C:nucleus"/>
    <property type="evidence" value="ECO:0007669"/>
    <property type="project" value="UniProtKB-SubCell"/>
</dbReference>
<dbReference type="GO" id="GO:0005737">
    <property type="term" value="C:cytoplasm"/>
    <property type="evidence" value="ECO:0007669"/>
    <property type="project" value="UniProtKB-SubCell"/>
</dbReference>
<evidence type="ECO:0000256" key="4">
    <source>
        <dbReference type="ARBA" id="ARBA00022490"/>
    </source>
</evidence>
<dbReference type="GO" id="GO:0006915">
    <property type="term" value="P:apoptotic process"/>
    <property type="evidence" value="ECO:0007669"/>
    <property type="project" value="UniProtKB-KW"/>
</dbReference>
<accession>A0AAE0JRK6</accession>
<dbReference type="PANTHER" id="PTHR46116">
    <property type="entry name" value="(E3-INDEPENDENT) E2 UBIQUITIN-CONJUGATING ENZYME"/>
    <property type="match status" value="1"/>
</dbReference>
<sequence>MDQSVFRITKLSELQKNSDLSLAVACRDIDVRNVKALITGPHETPYEFGFFESWLTNLQFAFKFGKEYPRKSPQVTAITTNGGRCRFNPNIYANSRICLSILG</sequence>
<dbReference type="GO" id="GO:0004869">
    <property type="term" value="F:cysteine-type endopeptidase inhibitor activity"/>
    <property type="evidence" value="ECO:0007669"/>
    <property type="project" value="TreeGrafter"/>
</dbReference>
<evidence type="ECO:0000256" key="3">
    <source>
        <dbReference type="ARBA" id="ARBA00012486"/>
    </source>
</evidence>
<gene>
    <name evidence="16" type="ORF">B0T24DRAFT_600239</name>
</gene>
<evidence type="ECO:0000256" key="7">
    <source>
        <dbReference type="ARBA" id="ARBA00022741"/>
    </source>
</evidence>
<keyword evidence="4" id="KW-0963">Cytoplasm</keyword>
<dbReference type="Gene3D" id="3.10.110.10">
    <property type="entry name" value="Ubiquitin Conjugating Enzyme"/>
    <property type="match status" value="1"/>
</dbReference>
<dbReference type="Pfam" id="PF00179">
    <property type="entry name" value="UQ_con"/>
    <property type="match status" value="1"/>
</dbReference>
<feature type="domain" description="UBC core" evidence="15">
    <location>
        <begin position="3"/>
        <end position="103"/>
    </location>
</feature>
<proteinExistence type="predicted"/>
<comment type="caution">
    <text evidence="16">The sequence shown here is derived from an EMBL/GenBank/DDBJ whole genome shotgun (WGS) entry which is preliminary data.</text>
</comment>
<dbReference type="Proteomes" id="UP001287356">
    <property type="component" value="Unassembled WGS sequence"/>
</dbReference>
<evidence type="ECO:0000256" key="13">
    <source>
        <dbReference type="ARBA" id="ARBA00042316"/>
    </source>
</evidence>
<keyword evidence="7" id="KW-0547">Nucleotide-binding</keyword>
<reference evidence="16" key="1">
    <citation type="journal article" date="2023" name="Mol. Phylogenet. Evol.">
        <title>Genome-scale phylogeny and comparative genomics of the fungal order Sordariales.</title>
        <authorList>
            <person name="Hensen N."/>
            <person name="Bonometti L."/>
            <person name="Westerberg I."/>
            <person name="Brannstrom I.O."/>
            <person name="Guillou S."/>
            <person name="Cros-Aarteil S."/>
            <person name="Calhoun S."/>
            <person name="Haridas S."/>
            <person name="Kuo A."/>
            <person name="Mondo S."/>
            <person name="Pangilinan J."/>
            <person name="Riley R."/>
            <person name="LaButti K."/>
            <person name="Andreopoulos B."/>
            <person name="Lipzen A."/>
            <person name="Chen C."/>
            <person name="Yan M."/>
            <person name="Daum C."/>
            <person name="Ng V."/>
            <person name="Clum A."/>
            <person name="Steindorff A."/>
            <person name="Ohm R.A."/>
            <person name="Martin F."/>
            <person name="Silar P."/>
            <person name="Natvig D.O."/>
            <person name="Lalanne C."/>
            <person name="Gautier V."/>
            <person name="Ament-Velasquez S.L."/>
            <person name="Kruys A."/>
            <person name="Hutchinson M.I."/>
            <person name="Powell A.J."/>
            <person name="Barry K."/>
            <person name="Miller A.N."/>
            <person name="Grigoriev I.V."/>
            <person name="Debuchy R."/>
            <person name="Gladieux P."/>
            <person name="Hiltunen Thoren M."/>
            <person name="Johannesson H."/>
        </authorList>
    </citation>
    <scope>NUCLEOTIDE SEQUENCE</scope>
    <source>
        <strain evidence="16">CBS 958.72</strain>
    </source>
</reference>
<evidence type="ECO:0000256" key="2">
    <source>
        <dbReference type="ARBA" id="ARBA00004496"/>
    </source>
</evidence>